<accession>A0A314XUK1</accession>
<comment type="catalytic activity">
    <reaction evidence="3">
        <text>RX + glutathione = an S-substituted glutathione + a halide anion + H(+)</text>
        <dbReference type="Rhea" id="RHEA:16437"/>
        <dbReference type="ChEBI" id="CHEBI:15378"/>
        <dbReference type="ChEBI" id="CHEBI:16042"/>
        <dbReference type="ChEBI" id="CHEBI:17792"/>
        <dbReference type="ChEBI" id="CHEBI:57925"/>
        <dbReference type="ChEBI" id="CHEBI:90779"/>
        <dbReference type="EC" id="2.5.1.18"/>
    </reaction>
</comment>
<dbReference type="Gene3D" id="3.40.30.10">
    <property type="entry name" value="Glutaredoxin"/>
    <property type="match status" value="2"/>
</dbReference>
<dbReference type="OrthoDB" id="202840at2759"/>
<dbReference type="InterPro" id="IPR036282">
    <property type="entry name" value="Glutathione-S-Trfase_C_sf"/>
</dbReference>
<dbReference type="Pfam" id="PF02798">
    <property type="entry name" value="GST_N"/>
    <property type="match status" value="2"/>
</dbReference>
<dbReference type="PANTHER" id="PTHR11260:SF781">
    <property type="entry name" value="GLUTATHIONE S-TRANSFERASE U19"/>
    <property type="match status" value="1"/>
</dbReference>
<dbReference type="SFLD" id="SFLDS00019">
    <property type="entry name" value="Glutathione_Transferase_(cytos"/>
    <property type="match status" value="1"/>
</dbReference>
<evidence type="ECO:0000256" key="1">
    <source>
        <dbReference type="ARBA" id="ARBA00012452"/>
    </source>
</evidence>
<dbReference type="EC" id="2.5.1.18" evidence="1"/>
<evidence type="ECO:0000259" key="5">
    <source>
        <dbReference type="PROSITE" id="PS50405"/>
    </source>
</evidence>
<evidence type="ECO:0000256" key="3">
    <source>
        <dbReference type="ARBA" id="ARBA00047960"/>
    </source>
</evidence>
<dbReference type="SUPFAM" id="SSF47616">
    <property type="entry name" value="GST C-terminal domain-like"/>
    <property type="match status" value="2"/>
</dbReference>
<dbReference type="PROSITE" id="PS50405">
    <property type="entry name" value="GST_CTER"/>
    <property type="match status" value="2"/>
</dbReference>
<dbReference type="FunFam" id="1.20.1050.10:FF:000018">
    <property type="entry name" value="Glutathione S-transferase U20"/>
    <property type="match status" value="2"/>
</dbReference>
<organism evidence="6 7">
    <name type="scientific">Prunus yedoensis var. nudiflora</name>
    <dbReference type="NCBI Taxonomy" id="2094558"/>
    <lineage>
        <taxon>Eukaryota</taxon>
        <taxon>Viridiplantae</taxon>
        <taxon>Streptophyta</taxon>
        <taxon>Embryophyta</taxon>
        <taxon>Tracheophyta</taxon>
        <taxon>Spermatophyta</taxon>
        <taxon>Magnoliopsida</taxon>
        <taxon>eudicotyledons</taxon>
        <taxon>Gunneridae</taxon>
        <taxon>Pentapetalae</taxon>
        <taxon>rosids</taxon>
        <taxon>fabids</taxon>
        <taxon>Rosales</taxon>
        <taxon>Rosaceae</taxon>
        <taxon>Amygdaloideae</taxon>
        <taxon>Amygdaleae</taxon>
        <taxon>Prunus</taxon>
    </lineage>
</organism>
<dbReference type="Gene3D" id="1.20.1050.10">
    <property type="match status" value="2"/>
</dbReference>
<dbReference type="InterPro" id="IPR045074">
    <property type="entry name" value="GST_C_Tau"/>
</dbReference>
<evidence type="ECO:0000313" key="6">
    <source>
        <dbReference type="EMBL" id="PQP98794.1"/>
    </source>
</evidence>
<protein>
    <recommendedName>
        <fullName evidence="1">glutathione transferase</fullName>
        <ecNumber evidence="1">2.5.1.18</ecNumber>
    </recommendedName>
</protein>
<dbReference type="CDD" id="cd03058">
    <property type="entry name" value="GST_N_Tau"/>
    <property type="match status" value="1"/>
</dbReference>
<feature type="domain" description="GST C-terminal" evidence="5">
    <location>
        <begin position="88"/>
        <end position="208"/>
    </location>
</feature>
<evidence type="ECO:0000256" key="2">
    <source>
        <dbReference type="ARBA" id="ARBA00022679"/>
    </source>
</evidence>
<dbReference type="GO" id="GO:0004364">
    <property type="term" value="F:glutathione transferase activity"/>
    <property type="evidence" value="ECO:0007669"/>
    <property type="project" value="UniProtKB-EC"/>
</dbReference>
<dbReference type="InterPro" id="IPR045073">
    <property type="entry name" value="Omega/Tau-like"/>
</dbReference>
<dbReference type="GO" id="GO:0005737">
    <property type="term" value="C:cytoplasm"/>
    <property type="evidence" value="ECO:0007669"/>
    <property type="project" value="TreeGrafter"/>
</dbReference>
<evidence type="ECO:0000259" key="4">
    <source>
        <dbReference type="PROSITE" id="PS50404"/>
    </source>
</evidence>
<dbReference type="Proteomes" id="UP000250321">
    <property type="component" value="Unassembled WGS sequence"/>
</dbReference>
<dbReference type="GO" id="GO:0006749">
    <property type="term" value="P:glutathione metabolic process"/>
    <property type="evidence" value="ECO:0007669"/>
    <property type="project" value="InterPro"/>
</dbReference>
<dbReference type="SFLD" id="SFLDG00358">
    <property type="entry name" value="Main_(cytGST)"/>
    <property type="match status" value="1"/>
</dbReference>
<dbReference type="STRING" id="2094558.A0A314XUK1"/>
<evidence type="ECO:0000313" key="7">
    <source>
        <dbReference type="Proteomes" id="UP000250321"/>
    </source>
</evidence>
<dbReference type="InterPro" id="IPR004045">
    <property type="entry name" value="Glutathione_S-Trfase_N"/>
</dbReference>
<dbReference type="InterPro" id="IPR010987">
    <property type="entry name" value="Glutathione-S-Trfase_C-like"/>
</dbReference>
<feature type="domain" description="GST N-terminal" evidence="4">
    <location>
        <begin position="3"/>
        <end position="82"/>
    </location>
</feature>
<reference evidence="6 7" key="1">
    <citation type="submission" date="2018-02" db="EMBL/GenBank/DDBJ databases">
        <title>Draft genome of wild Prunus yedoensis var. nudiflora.</title>
        <authorList>
            <person name="Baek S."/>
            <person name="Kim J.-H."/>
            <person name="Choi K."/>
            <person name="Kim G.-B."/>
            <person name="Cho A."/>
            <person name="Jang H."/>
            <person name="Shin C.-H."/>
            <person name="Yu H.-J."/>
            <person name="Mun J.-H."/>
        </authorList>
    </citation>
    <scope>NUCLEOTIDE SEQUENCE [LARGE SCALE GENOMIC DNA]</scope>
    <source>
        <strain evidence="7">cv. Jeju island</strain>
        <tissue evidence="6">Leaf</tissue>
    </source>
</reference>
<proteinExistence type="predicted"/>
<gene>
    <name evidence="6" type="ORF">Pyn_35558</name>
</gene>
<dbReference type="FunFam" id="3.40.30.10:FF:000014">
    <property type="entry name" value="Tau class glutathione S-transferase"/>
    <property type="match status" value="1"/>
</dbReference>
<dbReference type="PROSITE" id="PS50404">
    <property type="entry name" value="GST_NTER"/>
    <property type="match status" value="1"/>
</dbReference>
<dbReference type="SFLD" id="SFLDG01152">
    <property type="entry name" value="Main.3:_Omega-_and_Tau-like"/>
    <property type="match status" value="1"/>
</dbReference>
<comment type="caution">
    <text evidence="6">The sequence shown here is derived from an EMBL/GenBank/DDBJ whole genome shotgun (WGS) entry which is preliminary data.</text>
</comment>
<dbReference type="InterPro" id="IPR036249">
    <property type="entry name" value="Thioredoxin-like_sf"/>
</dbReference>
<dbReference type="InterPro" id="IPR040079">
    <property type="entry name" value="Glutathione_S-Trfase"/>
</dbReference>
<name>A0A314XUK1_PRUYE</name>
<feature type="domain" description="GST C-terminal" evidence="5">
    <location>
        <begin position="272"/>
        <end position="396"/>
    </location>
</feature>
<keyword evidence="2" id="KW-0808">Transferase</keyword>
<dbReference type="PANTHER" id="PTHR11260">
    <property type="entry name" value="GLUTATHIONE S-TRANSFERASE, GST, SUPERFAMILY, GST DOMAIN CONTAINING"/>
    <property type="match status" value="1"/>
</dbReference>
<dbReference type="AlphaFoldDB" id="A0A314XUK1"/>
<sequence length="403" mass="46794">MADQVVLLDFWPSPFGMRLRIALAEKGVQYEYKEEDLRNKSPLLLQSNPVHKKIPVLIHNGKAVSESLIAVQYIDEVWKDKAPLLPSDPHLRAHARFWADYVDNKMYEIGRKVWTTKGEEQDAAKKEFLECISVLEGELGDKPYFGGKTFGFLDVALIPFSSWLSVYEKFGNFSVEAEHPKFIAWVKRCLEKESVSKSIPDQQKVYDFVLEMRKKLGEDPYGMRVRIALAEKGIQYESREEDYLTNKSSLLLQMNPYIDEVWKDKAPLLPSDPYLRAQAMFWADFVDKKVYESGKGTWITKGEEQEAAKREFLECIRLLEEELGDKPYFGGENLGFVDVALIPTYSWFYVREKFGNLSVEARHPKFIAWAKRCMQKESVSKSLPDQKRVYEFALRFRSKLGME</sequence>
<dbReference type="CDD" id="cd03185">
    <property type="entry name" value="GST_C_Tau"/>
    <property type="match status" value="2"/>
</dbReference>
<keyword evidence="7" id="KW-1185">Reference proteome</keyword>
<dbReference type="EMBL" id="PJQY01001869">
    <property type="protein sequence ID" value="PQP98794.1"/>
    <property type="molecule type" value="Genomic_DNA"/>
</dbReference>
<dbReference type="Pfam" id="PF13410">
    <property type="entry name" value="GST_C_2"/>
    <property type="match status" value="2"/>
</dbReference>
<dbReference type="SUPFAM" id="SSF52833">
    <property type="entry name" value="Thioredoxin-like"/>
    <property type="match status" value="2"/>
</dbReference>